<feature type="region of interest" description="Disordered" evidence="1">
    <location>
        <begin position="1"/>
        <end position="20"/>
    </location>
</feature>
<name>A0ABM5TH07_9ACTN</name>
<dbReference type="SUPFAM" id="SSF52540">
    <property type="entry name" value="P-loop containing nucleoside triphosphate hydrolases"/>
    <property type="match status" value="1"/>
</dbReference>
<dbReference type="InterPro" id="IPR027417">
    <property type="entry name" value="P-loop_NTPase"/>
</dbReference>
<proteinExistence type="predicted"/>
<evidence type="ECO:0000256" key="1">
    <source>
        <dbReference type="SAM" id="MobiDB-lite"/>
    </source>
</evidence>
<evidence type="ECO:0000313" key="3">
    <source>
        <dbReference type="Proteomes" id="UP000035366"/>
    </source>
</evidence>
<dbReference type="EMBL" id="CP011497">
    <property type="protein sequence ID" value="AKJ10204.1"/>
    <property type="molecule type" value="Genomic_DNA"/>
</dbReference>
<feature type="compositionally biased region" description="Polar residues" evidence="1">
    <location>
        <begin position="1"/>
        <end position="18"/>
    </location>
</feature>
<evidence type="ECO:0008006" key="4">
    <source>
        <dbReference type="Google" id="ProtNLM"/>
    </source>
</evidence>
<keyword evidence="3" id="KW-1185">Reference proteome</keyword>
<sequence>MTTATPTRTPNSAANSAPQFPAGIELVGSQMRSTNLERDVTDALHDPYVGARAVDVLERIASALADQRRTRAWSFTGPYGSGKSTLSNFIDALLGRDAKRRTEAERILDEASPALAQRLAAARDAIAPEGFLGGVATARREPLVATLARALHTAAERRWGKRFPKAIAAALAACADPDSAGAKDILDAVTALTADGQQPLLLVIDEFGKTLEHLASHNEFADAQNDLFLLQELAEKSAGPNGLPVYVMTLQHLSFMDYASRSSELKTREWAKIQGRFEDITFVPHHGDSLHLLRRRLDHSAVSRAGKALIAASAHASAEIWSEHGLGVLAELGPEHFADLYPLHPITALAAPILAAQIGQHDRSLSGFLNSGEPNTVRHSLARYSKEEVDHASTVRLPQLYDYFLNSGRTTLLASANASRWIEVDGRIRDANGLPDADQGILKTIGVLNLIDSDGALSATAPMIHFALHDPTDVADPDAFTVLEERLADLVRRGFVVHREFSGEYRVWQGTDVDIDGRLKEIISHFDDASVIDRLGGLVPQAFVAGRHSQVTGMMRVFYTAVSGPETKTVAAPDELREPADGLVVFHLGTQANRPNVDSPLPVLVGTTPQPDVVLTTATYLVALKELSNDQGLDHVARREVTERIVQAEAELLELMQDAFYPPSSDASWSLWHSGIAPGEEPAASNLTARSLSGLVSLACESVYPHTPHIRNEMLGRHVLTSQAAQARGILLTAMLSASGQKNLGFKDGYKPERAMYSGALAYLGLHRENGVAQAESQQESLLPYGFSSPGEGHEHAQPAWNALNEVLTDATERLSIEEVIRTLMSPPFGLKAGVIPVFLVPALVIRRHDVALFEEGTYLPRLTVDVVERLVKGPGRFSVKYTPAGDGQRGSIIKKLMVSLGVEAPRSKALRNPDLLAVASALITRVADLNKYARTTKNISADARAVRATIAKAVDPDELVFHALPKALGLPEVPARTRTNAEAANTYVERLTAAADELVAIESRLRAEVVRVLAKEFRLPTELSELRTQLAARLRGFADAVLTPDLRGFVDFVLSDSLEDDDWLEPIVVRLTNSALGDWDDHEAKVFPQKARAMAAALDRVGHLHHAGREVRSREEKLDAQLLTLTDSAGVEQRTLIYVPEQARGEADTLAADVLKRAEKALGPDGARILLAALAQRVTEAATAASERKAQG</sequence>
<evidence type="ECO:0000313" key="2">
    <source>
        <dbReference type="EMBL" id="AKJ10204.1"/>
    </source>
</evidence>
<protein>
    <recommendedName>
        <fullName evidence="4">ATP-binding protein</fullName>
    </recommendedName>
</protein>
<dbReference type="Proteomes" id="UP000035366">
    <property type="component" value="Chromosome"/>
</dbReference>
<gene>
    <name evidence="2" type="ORF">ABB07_09290</name>
</gene>
<reference evidence="2 3" key="1">
    <citation type="journal article" date="2015" name="ISME J.">
        <title>Draft Genome Sequence of Streptomyces incarnatus NRRL8089, which Produces the Nucleoside Antibiotic Sinefungin.</title>
        <authorList>
            <person name="Oshima K."/>
            <person name="Hattori M."/>
            <person name="Shimizu H."/>
            <person name="Fukuda K."/>
            <person name="Nemoto M."/>
            <person name="Inagaki K."/>
            <person name="Tamura T."/>
        </authorList>
    </citation>
    <scope>NUCLEOTIDE SEQUENCE [LARGE SCALE GENOMIC DNA]</scope>
    <source>
        <strain evidence="2 3">NRRL 8089</strain>
    </source>
</reference>
<dbReference type="RefSeq" id="WP_244189297.1">
    <property type="nucleotide sequence ID" value="NZ_CP011497.1"/>
</dbReference>
<accession>A0ABM5TH07</accession>
<organism evidence="2 3">
    <name type="scientific">Streptomyces incarnatus</name>
    <dbReference type="NCBI Taxonomy" id="665007"/>
    <lineage>
        <taxon>Bacteria</taxon>
        <taxon>Bacillati</taxon>
        <taxon>Actinomycetota</taxon>
        <taxon>Actinomycetes</taxon>
        <taxon>Kitasatosporales</taxon>
        <taxon>Streptomycetaceae</taxon>
        <taxon>Streptomyces</taxon>
    </lineage>
</organism>